<accession>A0A8S5S7J2</accession>
<reference evidence="2" key="1">
    <citation type="journal article" date="2021" name="Proc. Natl. Acad. Sci. U.S.A.">
        <title>A Catalog of Tens of Thousands of Viruses from Human Metagenomes Reveals Hidden Associations with Chronic Diseases.</title>
        <authorList>
            <person name="Tisza M.J."/>
            <person name="Buck C.B."/>
        </authorList>
    </citation>
    <scope>NUCLEOTIDE SEQUENCE</scope>
    <source>
        <strain evidence="2">CtBAZ2</strain>
    </source>
</reference>
<evidence type="ECO:0000256" key="1">
    <source>
        <dbReference type="SAM" id="MobiDB-lite"/>
    </source>
</evidence>
<proteinExistence type="predicted"/>
<dbReference type="Pfam" id="PF06810">
    <property type="entry name" value="Phage_scaffold"/>
    <property type="match status" value="1"/>
</dbReference>
<dbReference type="EMBL" id="BK032547">
    <property type="protein sequence ID" value="DAF46920.1"/>
    <property type="molecule type" value="Genomic_DNA"/>
</dbReference>
<sequence length="205" mass="22787">MDFLKDILGTELFEQVANAVNAYNGNEANKDKQIKIANLASGKYVDKGKYTALEELLNKKDTDLTDAQKLIEGLKESAGKGEDMAAKIAEFETTIRNQQEELKKAKTESALKIELLSAGAKADDIDYLLFKLGNDSDFKAELDENGKLKGIDEKMKNLKTIYPNQFEAETSKKIDENNLPGGKTDDTPEPTTLTGAIRNRYENKE</sequence>
<protein>
    <submittedName>
        <fullName evidence="2">Minor structural protein</fullName>
    </submittedName>
</protein>
<dbReference type="InterPro" id="IPR009636">
    <property type="entry name" value="SCAF"/>
</dbReference>
<organism evidence="2">
    <name type="scientific">Siphoviridae sp. ctBAZ2</name>
    <dbReference type="NCBI Taxonomy" id="2827801"/>
    <lineage>
        <taxon>Viruses</taxon>
        <taxon>Duplodnaviria</taxon>
        <taxon>Heunggongvirae</taxon>
        <taxon>Uroviricota</taxon>
        <taxon>Caudoviricetes</taxon>
    </lineage>
</organism>
<feature type="region of interest" description="Disordered" evidence="1">
    <location>
        <begin position="166"/>
        <end position="205"/>
    </location>
</feature>
<evidence type="ECO:0000313" key="2">
    <source>
        <dbReference type="EMBL" id="DAF46920.1"/>
    </source>
</evidence>
<name>A0A8S5S7J2_9CAUD</name>
<dbReference type="GO" id="GO:0019069">
    <property type="term" value="P:viral capsid assembly"/>
    <property type="evidence" value="ECO:0007669"/>
    <property type="project" value="InterPro"/>
</dbReference>